<keyword evidence="2" id="KW-1185">Reference proteome</keyword>
<dbReference type="Proteomes" id="UP001341281">
    <property type="component" value="Chromosome 05"/>
</dbReference>
<reference evidence="1 2" key="1">
    <citation type="submission" date="2024-02" db="EMBL/GenBank/DDBJ databases">
        <title>High-quality chromosome-scale genome assembly of Pensacola bahiagrass (Paspalum notatum Flugge var. saurae).</title>
        <authorList>
            <person name="Vega J.M."/>
            <person name="Podio M."/>
            <person name="Orjuela J."/>
            <person name="Siena L.A."/>
            <person name="Pessino S.C."/>
            <person name="Combes M.C."/>
            <person name="Mariac C."/>
            <person name="Albertini E."/>
            <person name="Pupilli F."/>
            <person name="Ortiz J.P.A."/>
            <person name="Leblanc O."/>
        </authorList>
    </citation>
    <scope>NUCLEOTIDE SEQUENCE [LARGE SCALE GENOMIC DNA]</scope>
    <source>
        <strain evidence="1">R1</strain>
        <tissue evidence="1">Leaf</tissue>
    </source>
</reference>
<accession>A0AAQ3TS75</accession>
<sequence>MVSPTSSPNPAATGGDHLHRKRLSPAELAQWHTDGLCYYCDEKFTPGHRCKRLFIIEISEFDEDNTATDALEETTEPSISLHALTGITALHVGSAAITALLDSRSTHNFIHDETAVAARLPIQRFLSLRFTVANGDHTVARGVCRHVRTSVGREAFDIDFYALPLGCYDMILGV</sequence>
<organism evidence="1 2">
    <name type="scientific">Paspalum notatum var. saurae</name>
    <dbReference type="NCBI Taxonomy" id="547442"/>
    <lineage>
        <taxon>Eukaryota</taxon>
        <taxon>Viridiplantae</taxon>
        <taxon>Streptophyta</taxon>
        <taxon>Embryophyta</taxon>
        <taxon>Tracheophyta</taxon>
        <taxon>Spermatophyta</taxon>
        <taxon>Magnoliopsida</taxon>
        <taxon>Liliopsida</taxon>
        <taxon>Poales</taxon>
        <taxon>Poaceae</taxon>
        <taxon>PACMAD clade</taxon>
        <taxon>Panicoideae</taxon>
        <taxon>Andropogonodae</taxon>
        <taxon>Paspaleae</taxon>
        <taxon>Paspalinae</taxon>
        <taxon>Paspalum</taxon>
    </lineage>
</organism>
<dbReference type="CDD" id="cd00303">
    <property type="entry name" value="retropepsin_like"/>
    <property type="match status" value="1"/>
</dbReference>
<evidence type="ECO:0000313" key="1">
    <source>
        <dbReference type="EMBL" id="WVZ76925.1"/>
    </source>
</evidence>
<dbReference type="Pfam" id="PF08284">
    <property type="entry name" value="RVP_2"/>
    <property type="match status" value="1"/>
</dbReference>
<name>A0AAQ3TS75_PASNO</name>
<protein>
    <submittedName>
        <fullName evidence="1">Uncharacterized protein</fullName>
    </submittedName>
</protein>
<dbReference type="InterPro" id="IPR021109">
    <property type="entry name" value="Peptidase_aspartic_dom_sf"/>
</dbReference>
<dbReference type="Gene3D" id="2.40.70.10">
    <property type="entry name" value="Acid Proteases"/>
    <property type="match status" value="1"/>
</dbReference>
<gene>
    <name evidence="1" type="ORF">U9M48_024843</name>
</gene>
<dbReference type="EMBL" id="CP144749">
    <property type="protein sequence ID" value="WVZ76925.1"/>
    <property type="molecule type" value="Genomic_DNA"/>
</dbReference>
<proteinExistence type="predicted"/>
<evidence type="ECO:0000313" key="2">
    <source>
        <dbReference type="Proteomes" id="UP001341281"/>
    </source>
</evidence>
<dbReference type="AlphaFoldDB" id="A0AAQ3TS75"/>